<keyword evidence="8" id="KW-0812">Transmembrane</keyword>
<dbReference type="GO" id="GO:0009252">
    <property type="term" value="P:peptidoglycan biosynthetic process"/>
    <property type="evidence" value="ECO:0007669"/>
    <property type="project" value="UniProtKB-UniPathway"/>
</dbReference>
<feature type="active site" description="Nucleophile" evidence="7">
    <location>
        <position position="183"/>
    </location>
</feature>
<gene>
    <name evidence="10" type="ORF">AB835_13280</name>
</gene>
<accession>A0A1D2QM17</accession>
<dbReference type="PROSITE" id="PS52029">
    <property type="entry name" value="LD_TPASE"/>
    <property type="match status" value="1"/>
</dbReference>
<reference evidence="10 11" key="1">
    <citation type="journal article" date="2016" name="Appl. Environ. Microbiol.">
        <title>Lack of Overt Genome Reduction in the Bryostatin-Producing Bryozoan Symbiont "Candidatus Endobugula sertula".</title>
        <authorList>
            <person name="Miller I.J."/>
            <person name="Vanee N."/>
            <person name="Fong S.S."/>
            <person name="Lim-Fong G.E."/>
            <person name="Kwan J.C."/>
        </authorList>
    </citation>
    <scope>NUCLEOTIDE SEQUENCE [LARGE SCALE GENOMIC DNA]</scope>
    <source>
        <strain evidence="10">AB1-4</strain>
    </source>
</reference>
<dbReference type="EMBL" id="MDLC01000064">
    <property type="protein sequence ID" value="ODS22607.1"/>
    <property type="molecule type" value="Genomic_DNA"/>
</dbReference>
<keyword evidence="5 7" id="KW-0573">Peptidoglycan synthesis</keyword>
<feature type="active site" description="Proton donor/acceptor" evidence="7">
    <location>
        <position position="164"/>
    </location>
</feature>
<comment type="caution">
    <text evidence="10">The sequence shown here is derived from an EMBL/GenBank/DDBJ whole genome shotgun (WGS) entry which is preliminary data.</text>
</comment>
<evidence type="ECO:0000256" key="4">
    <source>
        <dbReference type="ARBA" id="ARBA00022960"/>
    </source>
</evidence>
<evidence type="ECO:0000256" key="7">
    <source>
        <dbReference type="PROSITE-ProRule" id="PRU01373"/>
    </source>
</evidence>
<dbReference type="InterPro" id="IPR005490">
    <property type="entry name" value="LD_TPept_cat_dom"/>
</dbReference>
<protein>
    <recommendedName>
        <fullName evidence="9">L,D-TPase catalytic domain-containing protein</fullName>
    </recommendedName>
</protein>
<dbReference type="PANTHER" id="PTHR36699:SF1">
    <property type="entry name" value="L,D-TRANSPEPTIDASE YAFK-RELATED"/>
    <property type="match status" value="1"/>
</dbReference>
<dbReference type="AlphaFoldDB" id="A0A1D2QM17"/>
<dbReference type="InterPro" id="IPR056203">
    <property type="entry name" value="Cds6_C"/>
</dbReference>
<keyword evidence="8" id="KW-1133">Transmembrane helix</keyword>
<dbReference type="STRING" id="62101.AB835_13280"/>
<evidence type="ECO:0000256" key="3">
    <source>
        <dbReference type="ARBA" id="ARBA00022679"/>
    </source>
</evidence>
<dbReference type="UniPathway" id="UPA00219"/>
<evidence type="ECO:0000259" key="9">
    <source>
        <dbReference type="PROSITE" id="PS52029"/>
    </source>
</evidence>
<comment type="pathway">
    <text evidence="1 7">Cell wall biogenesis; peptidoglycan biosynthesis.</text>
</comment>
<proteinExistence type="inferred from homology"/>
<dbReference type="GO" id="GO:0016740">
    <property type="term" value="F:transferase activity"/>
    <property type="evidence" value="ECO:0007669"/>
    <property type="project" value="UniProtKB-KW"/>
</dbReference>
<dbReference type="GO" id="GO:0071555">
    <property type="term" value="P:cell wall organization"/>
    <property type="evidence" value="ECO:0007669"/>
    <property type="project" value="UniProtKB-UniRule"/>
</dbReference>
<comment type="similarity">
    <text evidence="2">Belongs to the YkuD family.</text>
</comment>
<dbReference type="InterPro" id="IPR038063">
    <property type="entry name" value="Transpep_catalytic_dom"/>
</dbReference>
<dbReference type="GO" id="GO:0004180">
    <property type="term" value="F:carboxypeptidase activity"/>
    <property type="evidence" value="ECO:0007669"/>
    <property type="project" value="UniProtKB-ARBA"/>
</dbReference>
<dbReference type="Proteomes" id="UP000242502">
    <property type="component" value="Unassembled WGS sequence"/>
</dbReference>
<feature type="transmembrane region" description="Helical" evidence="8">
    <location>
        <begin position="20"/>
        <end position="40"/>
    </location>
</feature>
<dbReference type="SUPFAM" id="SSF54427">
    <property type="entry name" value="NTF2-like"/>
    <property type="match status" value="1"/>
</dbReference>
<organism evidence="10 11">
    <name type="scientific">Candidatus Endobugula sertula</name>
    <name type="common">Bugula neritina bacterial symbiont</name>
    <dbReference type="NCBI Taxonomy" id="62101"/>
    <lineage>
        <taxon>Bacteria</taxon>
        <taxon>Pseudomonadati</taxon>
        <taxon>Pseudomonadota</taxon>
        <taxon>Gammaproteobacteria</taxon>
        <taxon>Cellvibrionales</taxon>
        <taxon>Cellvibrionaceae</taxon>
        <taxon>Candidatus Endobugula</taxon>
    </lineage>
</organism>
<sequence length="335" mass="38955">MTVKVQKAVVYEKSLSEQDIMLKIAQLFLVISCLLVFRAAGFSESSAFSLLPDYNLQPASLVDVAQLYRYAMISELTTGTLYVYERRNNGRFLLVDTMALSIGKEGYGKSVEGDNKTPVGVYRITSHLTPDQLDDFYGYAAYPVNYPNAWDRLNGRTGYGIWLHAEPMGLKEKNRPLLDSNGCIILSNNDIDKVKQYIDVGYTYIIMTPKVKMVPVSQIKKLRETIYKKLDEWQVAWETLQPQPYLSFYSKDFFNLEKNWSQWVSYKTRIHKLKKFIDISVSEVGIYAYSGERDIMWVEFYQSYRSSNFQSQGWKRQLWKLEQDDEWRIIYEGGG</sequence>
<keyword evidence="6 7" id="KW-0961">Cell wall biogenesis/degradation</keyword>
<dbReference type="PANTHER" id="PTHR36699">
    <property type="entry name" value="LD-TRANSPEPTIDASE"/>
    <property type="match status" value="1"/>
</dbReference>
<evidence type="ECO:0000313" key="11">
    <source>
        <dbReference type="Proteomes" id="UP000242502"/>
    </source>
</evidence>
<dbReference type="GO" id="GO:0008360">
    <property type="term" value="P:regulation of cell shape"/>
    <property type="evidence" value="ECO:0007669"/>
    <property type="project" value="UniProtKB-UniRule"/>
</dbReference>
<feature type="domain" description="L,D-TPase catalytic" evidence="9">
    <location>
        <begin position="70"/>
        <end position="207"/>
    </location>
</feature>
<evidence type="ECO:0000313" key="10">
    <source>
        <dbReference type="EMBL" id="ODS22607.1"/>
    </source>
</evidence>
<evidence type="ECO:0000256" key="8">
    <source>
        <dbReference type="SAM" id="Phobius"/>
    </source>
</evidence>
<keyword evidence="3" id="KW-0808">Transferase</keyword>
<dbReference type="CDD" id="cd16913">
    <property type="entry name" value="YkuD_like"/>
    <property type="match status" value="1"/>
</dbReference>
<evidence type="ECO:0000256" key="6">
    <source>
        <dbReference type="ARBA" id="ARBA00023316"/>
    </source>
</evidence>
<name>A0A1D2QM17_9GAMM</name>
<dbReference type="Gene3D" id="2.40.440.10">
    <property type="entry name" value="L,D-transpeptidase catalytic domain-like"/>
    <property type="match status" value="1"/>
</dbReference>
<evidence type="ECO:0000256" key="5">
    <source>
        <dbReference type="ARBA" id="ARBA00022984"/>
    </source>
</evidence>
<evidence type="ECO:0000256" key="1">
    <source>
        <dbReference type="ARBA" id="ARBA00004752"/>
    </source>
</evidence>
<keyword evidence="8" id="KW-0472">Membrane</keyword>
<keyword evidence="4 7" id="KW-0133">Cell shape</keyword>
<dbReference type="InterPro" id="IPR032710">
    <property type="entry name" value="NTF2-like_dom_sf"/>
</dbReference>
<evidence type="ECO:0000256" key="2">
    <source>
        <dbReference type="ARBA" id="ARBA00005992"/>
    </source>
</evidence>
<dbReference type="Pfam" id="PF24125">
    <property type="entry name" value="Cds6_C"/>
    <property type="match status" value="1"/>
</dbReference>
<dbReference type="SUPFAM" id="SSF141523">
    <property type="entry name" value="L,D-transpeptidase catalytic domain-like"/>
    <property type="match status" value="1"/>
</dbReference>
<dbReference type="Pfam" id="PF03734">
    <property type="entry name" value="YkuD"/>
    <property type="match status" value="1"/>
</dbReference>